<keyword evidence="10 15" id="KW-0798">TonB box</keyword>
<dbReference type="InterPro" id="IPR011662">
    <property type="entry name" value="Secretin/TonB_short_N"/>
</dbReference>
<keyword evidence="12 18" id="KW-0675">Receptor</keyword>
<evidence type="ECO:0000256" key="6">
    <source>
        <dbReference type="ARBA" id="ARBA00022692"/>
    </source>
</evidence>
<dbReference type="SMART" id="SM00965">
    <property type="entry name" value="STN"/>
    <property type="match status" value="1"/>
</dbReference>
<dbReference type="Gene3D" id="2.40.170.20">
    <property type="entry name" value="TonB-dependent receptor, beta-barrel domain"/>
    <property type="match status" value="1"/>
</dbReference>
<dbReference type="InterPro" id="IPR036942">
    <property type="entry name" value="Beta-barrel_TonB_sf"/>
</dbReference>
<dbReference type="CDD" id="cd01347">
    <property type="entry name" value="ligand_gated_channel"/>
    <property type="match status" value="1"/>
</dbReference>
<dbReference type="InterPro" id="IPR039426">
    <property type="entry name" value="TonB-dep_rcpt-like"/>
</dbReference>
<feature type="chain" id="PRO_5022665980" evidence="16">
    <location>
        <begin position="35"/>
        <end position="851"/>
    </location>
</feature>
<keyword evidence="3 14" id="KW-0813">Transport</keyword>
<evidence type="ECO:0000256" key="14">
    <source>
        <dbReference type="PROSITE-ProRule" id="PRU01360"/>
    </source>
</evidence>
<feature type="signal peptide" evidence="16">
    <location>
        <begin position="1"/>
        <end position="34"/>
    </location>
</feature>
<dbReference type="Gene3D" id="3.55.50.30">
    <property type="match status" value="1"/>
</dbReference>
<reference evidence="18 19" key="1">
    <citation type="submission" date="2019-09" db="EMBL/GenBank/DDBJ databases">
        <title>Genome sequencing of strain KACC 21233.</title>
        <authorList>
            <person name="Heo J."/>
            <person name="Kim S.-J."/>
            <person name="Kim J.-S."/>
            <person name="Hong S.-B."/>
            <person name="Kwon S.-W."/>
        </authorList>
    </citation>
    <scope>NUCLEOTIDE SEQUENCE [LARGE SCALE GENOMIC DNA]</scope>
    <source>
        <strain evidence="18 19">KACC 21233</strain>
    </source>
</reference>
<name>A0A5C1YPU3_9PROT</name>
<evidence type="ECO:0000256" key="15">
    <source>
        <dbReference type="RuleBase" id="RU003357"/>
    </source>
</evidence>
<dbReference type="KEGG" id="acek:FLP30_04295"/>
<comment type="subcellular location">
    <subcellularLocation>
        <location evidence="1 14">Cell outer membrane</location>
        <topology evidence="1 14">Multi-pass membrane protein</topology>
    </subcellularLocation>
</comment>
<dbReference type="GO" id="GO:0038023">
    <property type="term" value="F:signaling receptor activity"/>
    <property type="evidence" value="ECO:0007669"/>
    <property type="project" value="InterPro"/>
</dbReference>
<keyword evidence="8" id="KW-0408">Iron</keyword>
<evidence type="ECO:0000256" key="7">
    <source>
        <dbReference type="ARBA" id="ARBA00022729"/>
    </source>
</evidence>
<keyword evidence="9" id="KW-0406">Ion transport</keyword>
<dbReference type="InterPro" id="IPR037066">
    <property type="entry name" value="Plug_dom_sf"/>
</dbReference>
<dbReference type="GO" id="GO:0015344">
    <property type="term" value="F:siderophore uptake transmembrane transporter activity"/>
    <property type="evidence" value="ECO:0007669"/>
    <property type="project" value="TreeGrafter"/>
</dbReference>
<dbReference type="GO" id="GO:0015891">
    <property type="term" value="P:siderophore transport"/>
    <property type="evidence" value="ECO:0007669"/>
    <property type="project" value="InterPro"/>
</dbReference>
<sequence length="851" mass="93302">MSTNSQTAPHTGRRFRHYLLIGIAQIALSHVAPAGAAPADNTQQNTQARSFHIPAQPLSSALAAFAQKSGRQTSYDPAIARNISTQGVTGTMTPEAALATLLRGTAIQFTRLDAHTLILSHTSATPIALGPVRVGGMATHQDPTGPGVGYVAENTMAGTKTDTPIMEIPNSVYVVTKQQMLDQQPQTVQEALRYVAGVRTENAGTFGSGSASTSGSILQRGFTSKQFVDGLMTNSASAGETAFIDRIDVVNGPASVMYGQVNPGGMLGMSLKKPTQTPLHHVSLGFGNWDRYELNLDVSDKVTKSGSLRYRVAAIGVTQNTQTNDIAYHRTGVLPSLTWTIDPKTSLSLLGMYMYTPGTGVGLEYPLLGTMLPYDGRHIARSTFLGLRNANTESTKDAMFEYQFSHTFNKYITFSQVFRWEQSNSNDNNFYYDGVASPGHVYLHPWWTQSRYATTGLDSRIFGNFNTGPFKHTWVIGSDFREFDWDFHSRSDKTSDEPIVDIFNPVSNYTPCYSTSAAAGCSASTALSRFNYFQEGVYFQDQIKWKGLSILLGGRQDWVNYHGHYTNYSVTNAEGTTTSKAGASSDAPRPQSAFTWRGGLVYNFESGLAPYFSYATSFIPQSATDWQGRPFAPLTGSQFEAGLKYKVPNRDIILTASAFHIEEDHYLITDNAHSGYQDDAGRVRSQGFEVAANANITKDLRVVASYSYTDLRYAKTDKTSKRYDPYTDSNYGAAVSQSGMSVPYVPKNMFSIFTDYTMPFHALRGLALNGGMRYTGTTYGDSVESFKNPSYLLFDIGARYDFGAAIPTLKGLQAQLSISNLTNKYYTVACGTWACNLGQARKVYGTLSYNW</sequence>
<dbReference type="InterPro" id="IPR000531">
    <property type="entry name" value="Beta-barrel_TonB"/>
</dbReference>
<dbReference type="InterPro" id="IPR010105">
    <property type="entry name" value="TonB_sidphr_rcpt"/>
</dbReference>
<dbReference type="Proteomes" id="UP000324536">
    <property type="component" value="Chromosome"/>
</dbReference>
<protein>
    <submittedName>
        <fullName evidence="18">TonB-dependent siderophore receptor</fullName>
    </submittedName>
</protein>
<evidence type="ECO:0000256" key="13">
    <source>
        <dbReference type="ARBA" id="ARBA00023237"/>
    </source>
</evidence>
<dbReference type="Pfam" id="PF00593">
    <property type="entry name" value="TonB_dep_Rec_b-barrel"/>
    <property type="match status" value="1"/>
</dbReference>
<dbReference type="PROSITE" id="PS52016">
    <property type="entry name" value="TONB_DEPENDENT_REC_3"/>
    <property type="match status" value="1"/>
</dbReference>
<evidence type="ECO:0000256" key="12">
    <source>
        <dbReference type="ARBA" id="ARBA00023170"/>
    </source>
</evidence>
<accession>A0A5C1YPU3</accession>
<evidence type="ECO:0000256" key="16">
    <source>
        <dbReference type="SAM" id="SignalP"/>
    </source>
</evidence>
<dbReference type="PANTHER" id="PTHR32552:SF68">
    <property type="entry name" value="FERRICHROME OUTER MEMBRANE TRANSPORTER_PHAGE RECEPTOR"/>
    <property type="match status" value="1"/>
</dbReference>
<evidence type="ECO:0000256" key="5">
    <source>
        <dbReference type="ARBA" id="ARBA00022496"/>
    </source>
</evidence>
<evidence type="ECO:0000256" key="10">
    <source>
        <dbReference type="ARBA" id="ARBA00023077"/>
    </source>
</evidence>
<keyword evidence="13 14" id="KW-0998">Cell outer membrane</keyword>
<keyword evidence="5" id="KW-0410">Iron transport</keyword>
<evidence type="ECO:0000256" key="1">
    <source>
        <dbReference type="ARBA" id="ARBA00004571"/>
    </source>
</evidence>
<keyword evidence="4 14" id="KW-1134">Transmembrane beta strand</keyword>
<comment type="similarity">
    <text evidence="2 14 15">Belongs to the TonB-dependent receptor family.</text>
</comment>
<dbReference type="OrthoDB" id="9760333at2"/>
<dbReference type="PANTHER" id="PTHR32552">
    <property type="entry name" value="FERRICHROME IRON RECEPTOR-RELATED"/>
    <property type="match status" value="1"/>
</dbReference>
<evidence type="ECO:0000313" key="18">
    <source>
        <dbReference type="EMBL" id="QEO17057.1"/>
    </source>
</evidence>
<dbReference type="NCBIfam" id="TIGR01783">
    <property type="entry name" value="TonB-siderophor"/>
    <property type="match status" value="1"/>
</dbReference>
<dbReference type="InterPro" id="IPR012910">
    <property type="entry name" value="Plug_dom"/>
</dbReference>
<keyword evidence="7 16" id="KW-0732">Signal</keyword>
<proteinExistence type="inferred from homology"/>
<evidence type="ECO:0000256" key="2">
    <source>
        <dbReference type="ARBA" id="ARBA00009810"/>
    </source>
</evidence>
<dbReference type="GO" id="GO:0009279">
    <property type="term" value="C:cell outer membrane"/>
    <property type="evidence" value="ECO:0007669"/>
    <property type="project" value="UniProtKB-SubCell"/>
</dbReference>
<evidence type="ECO:0000256" key="9">
    <source>
        <dbReference type="ARBA" id="ARBA00023065"/>
    </source>
</evidence>
<dbReference type="EMBL" id="CP043506">
    <property type="protein sequence ID" value="QEO17057.1"/>
    <property type="molecule type" value="Genomic_DNA"/>
</dbReference>
<evidence type="ECO:0000256" key="8">
    <source>
        <dbReference type="ARBA" id="ARBA00023004"/>
    </source>
</evidence>
<dbReference type="Gene3D" id="2.170.130.10">
    <property type="entry name" value="TonB-dependent receptor, plug domain"/>
    <property type="match status" value="1"/>
</dbReference>
<dbReference type="SUPFAM" id="SSF56935">
    <property type="entry name" value="Porins"/>
    <property type="match status" value="1"/>
</dbReference>
<evidence type="ECO:0000259" key="17">
    <source>
        <dbReference type="SMART" id="SM00965"/>
    </source>
</evidence>
<dbReference type="AlphaFoldDB" id="A0A5C1YPU3"/>
<organism evidence="18 19">
    <name type="scientific">Acetobacter vaccinii</name>
    <dbReference type="NCBI Taxonomy" id="2592655"/>
    <lineage>
        <taxon>Bacteria</taxon>
        <taxon>Pseudomonadati</taxon>
        <taxon>Pseudomonadota</taxon>
        <taxon>Alphaproteobacteria</taxon>
        <taxon>Acetobacterales</taxon>
        <taxon>Acetobacteraceae</taxon>
        <taxon>Acetobacter</taxon>
    </lineage>
</organism>
<gene>
    <name evidence="18" type="ORF">FLP30_04295</name>
</gene>
<feature type="domain" description="Secretin/TonB short N-terminal" evidence="17">
    <location>
        <begin position="71"/>
        <end position="122"/>
    </location>
</feature>
<evidence type="ECO:0000313" key="19">
    <source>
        <dbReference type="Proteomes" id="UP000324536"/>
    </source>
</evidence>
<keyword evidence="6 14" id="KW-0812">Transmembrane</keyword>
<dbReference type="RefSeq" id="WP_149278736.1">
    <property type="nucleotide sequence ID" value="NZ_CP043506.1"/>
</dbReference>
<evidence type="ECO:0000256" key="3">
    <source>
        <dbReference type="ARBA" id="ARBA00022448"/>
    </source>
</evidence>
<dbReference type="Pfam" id="PF07715">
    <property type="entry name" value="Plug"/>
    <property type="match status" value="1"/>
</dbReference>
<keyword evidence="19" id="KW-1185">Reference proteome</keyword>
<evidence type="ECO:0000256" key="11">
    <source>
        <dbReference type="ARBA" id="ARBA00023136"/>
    </source>
</evidence>
<evidence type="ECO:0000256" key="4">
    <source>
        <dbReference type="ARBA" id="ARBA00022452"/>
    </source>
</evidence>
<keyword evidence="11 14" id="KW-0472">Membrane</keyword>